<gene>
    <name evidence="3" type="ORF">IAD16_02955</name>
</gene>
<evidence type="ECO:0000313" key="3">
    <source>
        <dbReference type="EMBL" id="HIU27327.1"/>
    </source>
</evidence>
<dbReference type="EMBL" id="DVMO01000044">
    <property type="protein sequence ID" value="HIU27327.1"/>
    <property type="molecule type" value="Genomic_DNA"/>
</dbReference>
<dbReference type="Pfam" id="PF01643">
    <property type="entry name" value="Acyl-ACP_TE"/>
    <property type="match status" value="1"/>
</dbReference>
<dbReference type="GO" id="GO:0006633">
    <property type="term" value="P:fatty acid biosynthetic process"/>
    <property type="evidence" value="ECO:0007669"/>
    <property type="project" value="InterPro"/>
</dbReference>
<dbReference type="Pfam" id="PF20791">
    <property type="entry name" value="Acyl-ACP_TE_C"/>
    <property type="match status" value="1"/>
</dbReference>
<reference evidence="3" key="1">
    <citation type="submission" date="2020-10" db="EMBL/GenBank/DDBJ databases">
        <authorList>
            <person name="Gilroy R."/>
        </authorList>
    </citation>
    <scope>NUCLEOTIDE SEQUENCE</scope>
    <source>
        <strain evidence="3">11300</strain>
    </source>
</reference>
<dbReference type="Proteomes" id="UP000824091">
    <property type="component" value="Unassembled WGS sequence"/>
</dbReference>
<accession>A0A9D1I3X0</accession>
<dbReference type="GO" id="GO:0016790">
    <property type="term" value="F:thiolester hydrolase activity"/>
    <property type="evidence" value="ECO:0007669"/>
    <property type="project" value="InterPro"/>
</dbReference>
<reference evidence="3" key="2">
    <citation type="journal article" date="2021" name="PeerJ">
        <title>Extensive microbial diversity within the chicken gut microbiome revealed by metagenomics and culture.</title>
        <authorList>
            <person name="Gilroy R."/>
            <person name="Ravi A."/>
            <person name="Getino M."/>
            <person name="Pursley I."/>
            <person name="Horton D.L."/>
            <person name="Alikhan N.F."/>
            <person name="Baker D."/>
            <person name="Gharbi K."/>
            <person name="Hall N."/>
            <person name="Watson M."/>
            <person name="Adriaenssens E.M."/>
            <person name="Foster-Nyarko E."/>
            <person name="Jarju S."/>
            <person name="Secka A."/>
            <person name="Antonio M."/>
            <person name="Oren A."/>
            <person name="Chaudhuri R.R."/>
            <person name="La Ragione R."/>
            <person name="Hildebrand F."/>
            <person name="Pallen M.J."/>
        </authorList>
    </citation>
    <scope>NUCLEOTIDE SEQUENCE</scope>
    <source>
        <strain evidence="3">11300</strain>
    </source>
</reference>
<dbReference type="InterPro" id="IPR029069">
    <property type="entry name" value="HotDog_dom_sf"/>
</dbReference>
<comment type="caution">
    <text evidence="3">The sequence shown here is derived from an EMBL/GenBank/DDBJ whole genome shotgun (WGS) entry which is preliminary data.</text>
</comment>
<evidence type="ECO:0000259" key="2">
    <source>
        <dbReference type="Pfam" id="PF20791"/>
    </source>
</evidence>
<feature type="domain" description="Acyl-ACP thioesterase-like C-terminal" evidence="2">
    <location>
        <begin position="154"/>
        <end position="239"/>
    </location>
</feature>
<sequence>MDKRYSEVTRMGTYNCDQKKIAKLSGLLQVTQEAGRQQMAIQRPSYEELQAKGQALMLSRLDLAVYDTVYFDEPITVSSWPCEAVRATFPRMYLIERDGKPVVEVSSQWALVEMETRKILKADEADFSNFTNGEYKELFKGKFKIPRGLELKEMGKHMVSYSDLDYNGHMNNTFYADMLCDCIPELADATHRVDTLRIHYSKEAPLGDLITIMGCCTEEGKYIFRTVKSTGETNIEAEITLAGL</sequence>
<proteinExistence type="predicted"/>
<evidence type="ECO:0008006" key="5">
    <source>
        <dbReference type="Google" id="ProtNLM"/>
    </source>
</evidence>
<dbReference type="Gene3D" id="3.10.129.10">
    <property type="entry name" value="Hotdog Thioesterase"/>
    <property type="match status" value="2"/>
</dbReference>
<dbReference type="InterPro" id="IPR002864">
    <property type="entry name" value="Acyl-ACP_thioesterase_NHD"/>
</dbReference>
<organism evidence="3 4">
    <name type="scientific">Candidatus Fimisoma avicola</name>
    <dbReference type="NCBI Taxonomy" id="2840826"/>
    <lineage>
        <taxon>Bacteria</taxon>
        <taxon>Bacillati</taxon>
        <taxon>Bacillota</taxon>
        <taxon>Clostridia</taxon>
        <taxon>Eubacteriales</taxon>
        <taxon>Candidatus Fimisoma</taxon>
    </lineage>
</organism>
<name>A0A9D1I3X0_9FIRM</name>
<evidence type="ECO:0000313" key="4">
    <source>
        <dbReference type="Proteomes" id="UP000824091"/>
    </source>
</evidence>
<protein>
    <recommendedName>
        <fullName evidence="5">Acyl-ACP thioesterase</fullName>
    </recommendedName>
</protein>
<evidence type="ECO:0000259" key="1">
    <source>
        <dbReference type="Pfam" id="PF01643"/>
    </source>
</evidence>
<dbReference type="SUPFAM" id="SSF54637">
    <property type="entry name" value="Thioesterase/thiol ester dehydrase-isomerase"/>
    <property type="match status" value="2"/>
</dbReference>
<dbReference type="AlphaFoldDB" id="A0A9D1I3X0"/>
<feature type="domain" description="Acyl-ACP thioesterase N-terminal hotdog" evidence="1">
    <location>
        <begin position="7"/>
        <end position="121"/>
    </location>
</feature>
<dbReference type="InterPro" id="IPR049427">
    <property type="entry name" value="Acyl-ACP_TE_C"/>
</dbReference>